<comment type="similarity">
    <text evidence="3">Belongs to the binding-protein-dependent transport system permease family. HisMQ subfamily.</text>
</comment>
<keyword evidence="9 10" id="KW-0472">Membrane</keyword>
<dbReference type="RefSeq" id="WP_331255400.1">
    <property type="nucleotide sequence ID" value="NZ_CP133270.1"/>
</dbReference>
<evidence type="ECO:0000256" key="6">
    <source>
        <dbReference type="ARBA" id="ARBA00022692"/>
    </source>
</evidence>
<evidence type="ECO:0000256" key="10">
    <source>
        <dbReference type="RuleBase" id="RU363032"/>
    </source>
</evidence>
<accession>A0ABZ2C238</accession>
<dbReference type="NCBIfam" id="TIGR01726">
    <property type="entry name" value="HEQRo_perm_3TM"/>
    <property type="match status" value="1"/>
</dbReference>
<evidence type="ECO:0000256" key="4">
    <source>
        <dbReference type="ARBA" id="ARBA00022448"/>
    </source>
</evidence>
<evidence type="ECO:0000256" key="7">
    <source>
        <dbReference type="ARBA" id="ARBA00022970"/>
    </source>
</evidence>
<evidence type="ECO:0000256" key="9">
    <source>
        <dbReference type="ARBA" id="ARBA00023136"/>
    </source>
</evidence>
<evidence type="ECO:0000256" key="3">
    <source>
        <dbReference type="ARBA" id="ARBA00010072"/>
    </source>
</evidence>
<dbReference type="PROSITE" id="PS50928">
    <property type="entry name" value="ABC_TM1"/>
    <property type="match status" value="1"/>
</dbReference>
<feature type="transmembrane region" description="Helical" evidence="10">
    <location>
        <begin position="190"/>
        <end position="211"/>
    </location>
</feature>
<gene>
    <name evidence="12" type="ORF">Bealeia1_00723</name>
</gene>
<dbReference type="Pfam" id="PF00528">
    <property type="entry name" value="BPD_transp_1"/>
    <property type="match status" value="1"/>
</dbReference>
<comment type="subcellular location">
    <subcellularLocation>
        <location evidence="2">Cell inner membrane</location>
        <topology evidence="2">Multi-pass membrane protein</topology>
    </subcellularLocation>
    <subcellularLocation>
        <location evidence="10">Cell membrane</location>
        <topology evidence="10">Multi-pass membrane protein</topology>
    </subcellularLocation>
</comment>
<reference evidence="12 13" key="1">
    <citation type="journal article" date="2024" name="Environ. Microbiol.">
        <title>Novel evolutionary insights on the interactions of the Holosporales (Alphaproteobacteria) with eukaryotic hosts from comparative genomics.</title>
        <authorList>
            <person name="Giovannini M."/>
            <person name="Petroni G."/>
            <person name="Castelli M."/>
        </authorList>
    </citation>
    <scope>NUCLEOTIDE SEQUENCE [LARGE SCALE GENOMIC DNA]</scope>
    <source>
        <strain evidence="12 13">US_Bl 15I1</strain>
    </source>
</reference>
<keyword evidence="7" id="KW-0029">Amino-acid transport</keyword>
<sequence>MILQFERILPSIPYILEGVQVTLFYTVTSLTLGFFLGIILAMMKVGSFKILQLFAQFYTSIFRGTPLLLQLTLIYFASPEITGYKISAWEAGVLAFSLNSGAYVSEIIRGGILAVDRGQTEAALSLGVSYFSMMKDIILPQAIKNILPALVNEAVNLLKESAMVSVIGGTDILKRANVVASEKYIYFEPLIVAGALYYVLVMILSSLAKILERKMARS</sequence>
<evidence type="ECO:0000256" key="8">
    <source>
        <dbReference type="ARBA" id="ARBA00022989"/>
    </source>
</evidence>
<dbReference type="Gene3D" id="1.10.3720.10">
    <property type="entry name" value="MetI-like"/>
    <property type="match status" value="1"/>
</dbReference>
<evidence type="ECO:0000259" key="11">
    <source>
        <dbReference type="PROSITE" id="PS50928"/>
    </source>
</evidence>
<name>A0ABZ2C238_9PROT</name>
<dbReference type="Proteomes" id="UP001330434">
    <property type="component" value="Chromosome"/>
</dbReference>
<dbReference type="CDD" id="cd06261">
    <property type="entry name" value="TM_PBP2"/>
    <property type="match status" value="1"/>
</dbReference>
<keyword evidence="5" id="KW-1003">Cell membrane</keyword>
<feature type="domain" description="ABC transmembrane type-1" evidence="11">
    <location>
        <begin position="19"/>
        <end position="208"/>
    </location>
</feature>
<dbReference type="PANTHER" id="PTHR30614:SF20">
    <property type="entry name" value="GLUTAMINE TRANSPORT SYSTEM PERMEASE PROTEIN GLNP"/>
    <property type="match status" value="1"/>
</dbReference>
<keyword evidence="4 10" id="KW-0813">Transport</keyword>
<dbReference type="SUPFAM" id="SSF161098">
    <property type="entry name" value="MetI-like"/>
    <property type="match status" value="1"/>
</dbReference>
<comment type="function">
    <text evidence="1">Part of the binding-protein-dependent transport system for glutamine; probably responsible for the translocation of the substrate across the membrane.</text>
</comment>
<evidence type="ECO:0000313" key="13">
    <source>
        <dbReference type="Proteomes" id="UP001330434"/>
    </source>
</evidence>
<proteinExistence type="inferred from homology"/>
<keyword evidence="6 10" id="KW-0812">Transmembrane</keyword>
<dbReference type="InterPro" id="IPR035906">
    <property type="entry name" value="MetI-like_sf"/>
</dbReference>
<keyword evidence="8 10" id="KW-1133">Transmembrane helix</keyword>
<dbReference type="InterPro" id="IPR010065">
    <property type="entry name" value="AA_ABC_transptr_permease_3TM"/>
</dbReference>
<protein>
    <submittedName>
        <fullName evidence="12">Amino acid ABC transporter permease</fullName>
    </submittedName>
</protein>
<evidence type="ECO:0000256" key="5">
    <source>
        <dbReference type="ARBA" id="ARBA00022475"/>
    </source>
</evidence>
<evidence type="ECO:0000256" key="2">
    <source>
        <dbReference type="ARBA" id="ARBA00004429"/>
    </source>
</evidence>
<dbReference type="InterPro" id="IPR000515">
    <property type="entry name" value="MetI-like"/>
</dbReference>
<evidence type="ECO:0000313" key="12">
    <source>
        <dbReference type="EMBL" id="WVX66544.1"/>
    </source>
</evidence>
<feature type="transmembrane region" description="Helical" evidence="10">
    <location>
        <begin position="23"/>
        <end position="43"/>
    </location>
</feature>
<organism evidence="12 13">
    <name type="scientific">Candidatus Bealeia paramacronuclearis</name>
    <dbReference type="NCBI Taxonomy" id="1921001"/>
    <lineage>
        <taxon>Bacteria</taxon>
        <taxon>Pseudomonadati</taxon>
        <taxon>Pseudomonadota</taxon>
        <taxon>Alphaproteobacteria</taxon>
        <taxon>Holosporales</taxon>
        <taxon>Holosporaceae</taxon>
        <taxon>Candidatus Bealeia</taxon>
    </lineage>
</organism>
<dbReference type="InterPro" id="IPR043429">
    <property type="entry name" value="ArtM/GltK/GlnP/TcyL/YhdX-like"/>
</dbReference>
<dbReference type="EMBL" id="CP133270">
    <property type="protein sequence ID" value="WVX66544.1"/>
    <property type="molecule type" value="Genomic_DNA"/>
</dbReference>
<dbReference type="PANTHER" id="PTHR30614">
    <property type="entry name" value="MEMBRANE COMPONENT OF AMINO ACID ABC TRANSPORTER"/>
    <property type="match status" value="1"/>
</dbReference>
<evidence type="ECO:0000256" key="1">
    <source>
        <dbReference type="ARBA" id="ARBA00003159"/>
    </source>
</evidence>
<keyword evidence="13" id="KW-1185">Reference proteome</keyword>